<dbReference type="Proteomes" id="UP001244295">
    <property type="component" value="Unassembled WGS sequence"/>
</dbReference>
<sequence>MHTVMVMGGGFALLVVFLLAGRFMGDGSAMALAAAAKWFIPAWFVGAGINMAVGVFKAGYSVAEELPIFLFIFAVPALVAGLLWWKFGR</sequence>
<protein>
    <submittedName>
        <fullName evidence="3">Polyphosphate/ATP-dependent NAD kinase</fullName>
    </submittedName>
</protein>
<keyword evidence="1" id="KW-0472">Membrane</keyword>
<keyword evidence="1" id="KW-1133">Transmembrane helix</keyword>
<dbReference type="Proteomes" id="UP000217154">
    <property type="component" value="Chromosome"/>
</dbReference>
<evidence type="ECO:0000313" key="4">
    <source>
        <dbReference type="Proteomes" id="UP000217154"/>
    </source>
</evidence>
<proteinExistence type="predicted"/>
<dbReference type="AlphaFoldDB" id="A0A250DJF0"/>
<dbReference type="EMBL" id="JAUSRR010000004">
    <property type="protein sequence ID" value="MDP9923835.1"/>
    <property type="molecule type" value="Genomic_DNA"/>
</dbReference>
<evidence type="ECO:0000313" key="2">
    <source>
        <dbReference type="EMBL" id="ATA54498.1"/>
    </source>
</evidence>
<accession>A0A250DJF0</accession>
<keyword evidence="3" id="KW-0418">Kinase</keyword>
<keyword evidence="1" id="KW-0812">Transmembrane</keyword>
<dbReference type="EMBL" id="CP023284">
    <property type="protein sequence ID" value="ATA54498.1"/>
    <property type="molecule type" value="Genomic_DNA"/>
</dbReference>
<dbReference type="RefSeq" id="WP_095745095.1">
    <property type="nucleotide sequence ID" value="NZ_CP023284.1"/>
</dbReference>
<organism evidence="2 4">
    <name type="scientific">Variovorax boronicumulans</name>
    <dbReference type="NCBI Taxonomy" id="436515"/>
    <lineage>
        <taxon>Bacteria</taxon>
        <taxon>Pseudomonadati</taxon>
        <taxon>Pseudomonadota</taxon>
        <taxon>Betaproteobacteria</taxon>
        <taxon>Burkholderiales</taxon>
        <taxon>Comamonadaceae</taxon>
        <taxon>Variovorax</taxon>
    </lineage>
</organism>
<reference evidence="3" key="2">
    <citation type="submission" date="2023-07" db="EMBL/GenBank/DDBJ databases">
        <title>Sorghum-associated microbial communities from plants grown in Nebraska, USA.</title>
        <authorList>
            <person name="Schachtman D."/>
        </authorList>
    </citation>
    <scope>NUCLEOTIDE SEQUENCE</scope>
    <source>
        <strain evidence="3">DS2795</strain>
    </source>
</reference>
<evidence type="ECO:0000256" key="1">
    <source>
        <dbReference type="SAM" id="Phobius"/>
    </source>
</evidence>
<name>A0A250DJF0_9BURK</name>
<dbReference type="KEGG" id="vbo:CKY39_15725"/>
<feature type="transmembrane region" description="Helical" evidence="1">
    <location>
        <begin position="43"/>
        <end position="60"/>
    </location>
</feature>
<dbReference type="GO" id="GO:0016301">
    <property type="term" value="F:kinase activity"/>
    <property type="evidence" value="ECO:0007669"/>
    <property type="project" value="UniProtKB-KW"/>
</dbReference>
<reference evidence="2 4" key="1">
    <citation type="submission" date="2017-09" db="EMBL/GenBank/DDBJ databases">
        <title>The diverse metabolic capabilities of V. boronicumulans make it an excellent choice for continued studies on novel biodegradation.</title>
        <authorList>
            <person name="Sun S."/>
        </authorList>
    </citation>
    <scope>NUCLEOTIDE SEQUENCE [LARGE SCALE GENOMIC DNA]</scope>
    <source>
        <strain evidence="2 4">J1</strain>
    </source>
</reference>
<gene>
    <name evidence="2" type="ORF">CKY39_15725</name>
    <name evidence="3" type="ORF">J2W25_002858</name>
</gene>
<evidence type="ECO:0000313" key="3">
    <source>
        <dbReference type="EMBL" id="MDP9923835.1"/>
    </source>
</evidence>
<feature type="transmembrane region" description="Helical" evidence="1">
    <location>
        <begin position="67"/>
        <end position="85"/>
    </location>
</feature>
<keyword evidence="3" id="KW-0808">Transferase</keyword>